<feature type="domain" description="DSBA-like thioredoxin" evidence="1">
    <location>
        <begin position="8"/>
        <end position="204"/>
    </location>
</feature>
<proteinExistence type="predicted"/>
<dbReference type="Gene3D" id="3.40.30.10">
    <property type="entry name" value="Glutaredoxin"/>
    <property type="match status" value="1"/>
</dbReference>
<dbReference type="InterPro" id="IPR001853">
    <property type="entry name" value="DSBA-like_thioredoxin_dom"/>
</dbReference>
<accession>A0ABW5TQL2</accession>
<evidence type="ECO:0000259" key="1">
    <source>
        <dbReference type="Pfam" id="PF01323"/>
    </source>
</evidence>
<evidence type="ECO:0000313" key="3">
    <source>
        <dbReference type="Proteomes" id="UP001597546"/>
    </source>
</evidence>
<protein>
    <submittedName>
        <fullName evidence="2">DsbA family oxidoreductase</fullName>
    </submittedName>
</protein>
<evidence type="ECO:0000313" key="2">
    <source>
        <dbReference type="EMBL" id="MFD2731561.1"/>
    </source>
</evidence>
<dbReference type="PANTHER" id="PTHR13887">
    <property type="entry name" value="GLUTATHIONE S-TRANSFERASE KAPPA"/>
    <property type="match status" value="1"/>
</dbReference>
<comment type="caution">
    <text evidence="2">The sequence shown here is derived from an EMBL/GenBank/DDBJ whole genome shotgun (WGS) entry which is preliminary data.</text>
</comment>
<dbReference type="Pfam" id="PF01323">
    <property type="entry name" value="DSBA"/>
    <property type="match status" value="1"/>
</dbReference>
<organism evidence="2 3">
    <name type="scientific">Pedobacter alpinus</name>
    <dbReference type="NCBI Taxonomy" id="1590643"/>
    <lineage>
        <taxon>Bacteria</taxon>
        <taxon>Pseudomonadati</taxon>
        <taxon>Bacteroidota</taxon>
        <taxon>Sphingobacteriia</taxon>
        <taxon>Sphingobacteriales</taxon>
        <taxon>Sphingobacteriaceae</taxon>
        <taxon>Pedobacter</taxon>
    </lineage>
</organism>
<name>A0ABW5TQL2_9SPHI</name>
<dbReference type="CDD" id="cd03024">
    <property type="entry name" value="DsbA_FrnE"/>
    <property type="match status" value="1"/>
</dbReference>
<reference evidence="3" key="1">
    <citation type="journal article" date="2019" name="Int. J. Syst. Evol. Microbiol.">
        <title>The Global Catalogue of Microorganisms (GCM) 10K type strain sequencing project: providing services to taxonomists for standard genome sequencing and annotation.</title>
        <authorList>
            <consortium name="The Broad Institute Genomics Platform"/>
            <consortium name="The Broad Institute Genome Sequencing Center for Infectious Disease"/>
            <person name="Wu L."/>
            <person name="Ma J."/>
        </authorList>
    </citation>
    <scope>NUCLEOTIDE SEQUENCE [LARGE SCALE GENOMIC DNA]</scope>
    <source>
        <strain evidence="3">KCTC 42456</strain>
    </source>
</reference>
<dbReference type="SUPFAM" id="SSF52833">
    <property type="entry name" value="Thioredoxin-like"/>
    <property type="match status" value="1"/>
</dbReference>
<dbReference type="EMBL" id="JBHULV010000023">
    <property type="protein sequence ID" value="MFD2731561.1"/>
    <property type="molecule type" value="Genomic_DNA"/>
</dbReference>
<sequence>MMASKIKIDIVSDLVCPWCYIGQKRLNDALKQGNYEAEITWKPFQLHPELQKEGMDKNKFLTQKFGERGANMFNQIKDVADSESLAMNPESITNIPNTINIHRLMWFAKQKGKDLSLAVKLFEAYFAAGKDFSNNQTLVQLGEECGLDKLELEQFLASDVAKEEVLAEEAMYRNAGINAVPTFIINDKYMIQGAQPPAAFLEAFEQLEIKKESNEFQCTGDDC</sequence>
<dbReference type="InterPro" id="IPR036249">
    <property type="entry name" value="Thioredoxin-like_sf"/>
</dbReference>
<gene>
    <name evidence="2" type="ORF">ACFSSE_07570</name>
</gene>
<dbReference type="PANTHER" id="PTHR13887:SF41">
    <property type="entry name" value="THIOREDOXIN SUPERFAMILY PROTEIN"/>
    <property type="match status" value="1"/>
</dbReference>
<dbReference type="RefSeq" id="WP_379100837.1">
    <property type="nucleotide sequence ID" value="NZ_JBHULV010000023.1"/>
</dbReference>
<keyword evidence="3" id="KW-1185">Reference proteome</keyword>
<dbReference type="Proteomes" id="UP001597546">
    <property type="component" value="Unassembled WGS sequence"/>
</dbReference>